<gene>
    <name evidence="1" type="ORF">CLV62_10877</name>
</gene>
<evidence type="ECO:0000313" key="2">
    <source>
        <dbReference type="Proteomes" id="UP000247973"/>
    </source>
</evidence>
<organism evidence="1 2">
    <name type="scientific">Dysgonomonas alginatilytica</name>
    <dbReference type="NCBI Taxonomy" id="1605892"/>
    <lineage>
        <taxon>Bacteria</taxon>
        <taxon>Pseudomonadati</taxon>
        <taxon>Bacteroidota</taxon>
        <taxon>Bacteroidia</taxon>
        <taxon>Bacteroidales</taxon>
        <taxon>Dysgonomonadaceae</taxon>
        <taxon>Dysgonomonas</taxon>
    </lineage>
</organism>
<reference evidence="1 2" key="1">
    <citation type="submission" date="2018-03" db="EMBL/GenBank/DDBJ databases">
        <title>Genomic Encyclopedia of Archaeal and Bacterial Type Strains, Phase II (KMG-II): from individual species to whole genera.</title>
        <authorList>
            <person name="Goeker M."/>
        </authorList>
    </citation>
    <scope>NUCLEOTIDE SEQUENCE [LARGE SCALE GENOMIC DNA]</scope>
    <source>
        <strain evidence="1 2">DSM 100214</strain>
    </source>
</reference>
<comment type="caution">
    <text evidence="1">The sequence shown here is derived from an EMBL/GenBank/DDBJ whole genome shotgun (WGS) entry which is preliminary data.</text>
</comment>
<protein>
    <submittedName>
        <fullName evidence="1">Uncharacterized protein</fullName>
    </submittedName>
</protein>
<dbReference type="Gene3D" id="3.40.1000.10">
    <property type="entry name" value="Mog1/PsbP, alpha/beta/alpha sandwich"/>
    <property type="match status" value="1"/>
</dbReference>
<evidence type="ECO:0000313" key="1">
    <source>
        <dbReference type="EMBL" id="PXV65079.1"/>
    </source>
</evidence>
<dbReference type="RefSeq" id="WP_110310353.1">
    <property type="nucleotide sequence ID" value="NZ_QICL01000008.1"/>
</dbReference>
<dbReference type="Proteomes" id="UP000247973">
    <property type="component" value="Unassembled WGS sequence"/>
</dbReference>
<dbReference type="OrthoDB" id="3078237at2"/>
<dbReference type="EMBL" id="QICL01000008">
    <property type="protein sequence ID" value="PXV65079.1"/>
    <property type="molecule type" value="Genomic_DNA"/>
</dbReference>
<name>A0A2V3PPN2_9BACT</name>
<keyword evidence="2" id="KW-1185">Reference proteome</keyword>
<proteinExistence type="predicted"/>
<sequence>MKLIKYNDGIVSFKLPANWKEEYYDDGNAAFYREDSDSGTLRLSVLSTELKEEYNESVKLSSDSGMYVEEGFPLEEDVKLTNEGGDDILVYSWEVIVPVDSKGRRIILFSYTIPAFKEGDPETSLELNFIRNTILEASYSKEGN</sequence>
<accession>A0A2V3PPN2</accession>
<dbReference type="AlphaFoldDB" id="A0A2V3PPN2"/>